<dbReference type="CDD" id="cd00165">
    <property type="entry name" value="S4"/>
    <property type="match status" value="1"/>
</dbReference>
<dbReference type="Gene3D" id="3.30.70.330">
    <property type="match status" value="1"/>
</dbReference>
<dbReference type="Gene3D" id="3.10.290.10">
    <property type="entry name" value="RNA-binding S4 domain"/>
    <property type="match status" value="1"/>
</dbReference>
<dbReference type="PROSITE" id="PS50889">
    <property type="entry name" value="S4"/>
    <property type="match status" value="1"/>
</dbReference>
<dbReference type="AlphaFoldDB" id="A0A4Z0GS34"/>
<evidence type="ECO:0000256" key="1">
    <source>
        <dbReference type="PROSITE-ProRule" id="PRU00182"/>
    </source>
</evidence>
<name>A0A4Z0GS34_9BACL</name>
<proteinExistence type="predicted"/>
<sequence>MSVYEHFRPEEKPLIDQFLDWKEQVSRRYAARLTDFLDPRQQRILKSVIGKNDEVSVSFSGGYNGAERKRALLLPPYSPESEDAFELSYVEVEFPAKFVSLSHSELLGALIGTGVIRGKIGDLIVTDSHAQFICSKDIEPYLAMNLTSVGRTDVSCKPIEQNRLIHNEEKWEESGGTVSSLRLDTVLSEIYHLPRSRVAELIERKMARVNWQLTEKKDFELGEGDVLSLRGHGRSKIISVEGLTKKNKIRLQYGKLY</sequence>
<dbReference type="InterPro" id="IPR040591">
    <property type="entry name" value="RqcP2_RBD"/>
</dbReference>
<dbReference type="InterPro" id="IPR002942">
    <property type="entry name" value="S4_RNA-bd"/>
</dbReference>
<comment type="caution">
    <text evidence="3">The sequence shown here is derived from an EMBL/GenBank/DDBJ whole genome shotgun (WGS) entry which is preliminary data.</text>
</comment>
<dbReference type="SUPFAM" id="SSF55174">
    <property type="entry name" value="Alpha-L RNA-binding motif"/>
    <property type="match status" value="1"/>
</dbReference>
<dbReference type="Pfam" id="PF17774">
    <property type="entry name" value="YlmH_RBD"/>
    <property type="match status" value="1"/>
</dbReference>
<keyword evidence="4" id="KW-1185">Reference proteome</keyword>
<evidence type="ECO:0000259" key="2">
    <source>
        <dbReference type="SMART" id="SM00363"/>
    </source>
</evidence>
<dbReference type="OrthoDB" id="9812787at2"/>
<dbReference type="PANTHER" id="PTHR13633">
    <property type="entry name" value="MITOCHONDRIAL TRANSCRIPTION RESCUE FACTOR 1"/>
    <property type="match status" value="1"/>
</dbReference>
<dbReference type="Pfam" id="PF21278">
    <property type="entry name" value="YlmH_1st"/>
    <property type="match status" value="1"/>
</dbReference>
<dbReference type="EMBL" id="SRJD01000001">
    <property type="protein sequence ID" value="TGB00214.1"/>
    <property type="molecule type" value="Genomic_DNA"/>
</dbReference>
<keyword evidence="1" id="KW-0694">RNA-binding</keyword>
<protein>
    <submittedName>
        <fullName evidence="3">RNA-binding protein</fullName>
    </submittedName>
</protein>
<dbReference type="RefSeq" id="WP_135346860.1">
    <property type="nucleotide sequence ID" value="NZ_SRJD01000001.1"/>
</dbReference>
<reference evidence="3 4" key="1">
    <citation type="journal article" date="2015" name="Int. J. Syst. Evol. Microbiol.">
        <title>Sporolactobacillus shoreae sp. nov. and Sporolactobacillus spathodeae sp. nov., two spore-forming lactic acid bacteria isolated from tree barks in Thailand.</title>
        <authorList>
            <person name="Thamacharoensuk T."/>
            <person name="Kitahara M."/>
            <person name="Ohkuma M."/>
            <person name="Thongchul N."/>
            <person name="Tanasupawat S."/>
        </authorList>
    </citation>
    <scope>NUCLEOTIDE SEQUENCE [LARGE SCALE GENOMIC DNA]</scope>
    <source>
        <strain evidence="3 4">BK92</strain>
    </source>
</reference>
<dbReference type="Gene3D" id="3.30.1370.160">
    <property type="match status" value="1"/>
</dbReference>
<feature type="domain" description="RNA-binding S4" evidence="2">
    <location>
        <begin position="181"/>
        <end position="243"/>
    </location>
</feature>
<dbReference type="InterPro" id="IPR012677">
    <property type="entry name" value="Nucleotide-bd_a/b_plait_sf"/>
</dbReference>
<dbReference type="InterPro" id="IPR048443">
    <property type="entry name" value="RqcP2_N"/>
</dbReference>
<dbReference type="PANTHER" id="PTHR13633:SF3">
    <property type="entry name" value="MITOCHONDRIAL TRANSCRIPTION RESCUE FACTOR 1"/>
    <property type="match status" value="1"/>
</dbReference>
<accession>A0A4Z0GS34</accession>
<gene>
    <name evidence="3" type="ORF">E4665_00625</name>
</gene>
<dbReference type="Proteomes" id="UP000298347">
    <property type="component" value="Unassembled WGS sequence"/>
</dbReference>
<evidence type="ECO:0000313" key="4">
    <source>
        <dbReference type="Proteomes" id="UP000298347"/>
    </source>
</evidence>
<evidence type="ECO:0000313" key="3">
    <source>
        <dbReference type="EMBL" id="TGB00214.1"/>
    </source>
</evidence>
<dbReference type="SMART" id="SM00363">
    <property type="entry name" value="S4"/>
    <property type="match status" value="1"/>
</dbReference>
<organism evidence="3 4">
    <name type="scientific">Sporolactobacillus shoreae</name>
    <dbReference type="NCBI Taxonomy" id="1465501"/>
    <lineage>
        <taxon>Bacteria</taxon>
        <taxon>Bacillati</taxon>
        <taxon>Bacillota</taxon>
        <taxon>Bacilli</taxon>
        <taxon>Bacillales</taxon>
        <taxon>Sporolactobacillaceae</taxon>
        <taxon>Sporolactobacillus</taxon>
    </lineage>
</organism>
<dbReference type="InterPro" id="IPR036986">
    <property type="entry name" value="S4_RNA-bd_sf"/>
</dbReference>
<dbReference type="GO" id="GO:0003723">
    <property type="term" value="F:RNA binding"/>
    <property type="evidence" value="ECO:0007669"/>
    <property type="project" value="UniProtKB-KW"/>
</dbReference>